<evidence type="ECO:0000313" key="1">
    <source>
        <dbReference type="EMBL" id="GAA0712500.1"/>
    </source>
</evidence>
<evidence type="ECO:0000313" key="2">
    <source>
        <dbReference type="Proteomes" id="UP001501523"/>
    </source>
</evidence>
<dbReference type="InterPro" id="IPR011004">
    <property type="entry name" value="Trimer_LpxA-like_sf"/>
</dbReference>
<dbReference type="InterPro" id="IPR050484">
    <property type="entry name" value="Transf_Hexapept/Carb_Anhydrase"/>
</dbReference>
<sequence>MNIRPYQGITPRLGANVYIDPAAHVIGDVEIGEDASLWPCVVARGDVHFIRIGARTNVQDGAVLHVTHPGEYTADGFPLRIGADVTIGHAAVVHACTIGDACLIGMHATVLDGVVVNRHSMIGAGAVVTPGKIVGEGELWVGNPARCVRKLSSEEIERLYYSAHHYVKLKNRYVADALTR</sequence>
<dbReference type="PANTHER" id="PTHR13061:SF56">
    <property type="entry name" value="PROTEIN YRDA"/>
    <property type="match status" value="1"/>
</dbReference>
<keyword evidence="2" id="KW-1185">Reference proteome</keyword>
<dbReference type="PANTHER" id="PTHR13061">
    <property type="entry name" value="DYNACTIN SUBUNIT P25"/>
    <property type="match status" value="1"/>
</dbReference>
<dbReference type="Pfam" id="PF00132">
    <property type="entry name" value="Hexapep"/>
    <property type="match status" value="2"/>
</dbReference>
<name>A0ABP3TMB9_9GAMM</name>
<dbReference type="RefSeq" id="WP_343788935.1">
    <property type="nucleotide sequence ID" value="NZ_BAAAEU010000006.1"/>
</dbReference>
<dbReference type="Gene3D" id="2.160.10.10">
    <property type="entry name" value="Hexapeptide repeat proteins"/>
    <property type="match status" value="1"/>
</dbReference>
<proteinExistence type="predicted"/>
<reference evidence="2" key="1">
    <citation type="journal article" date="2019" name="Int. J. Syst. Evol. Microbiol.">
        <title>The Global Catalogue of Microorganisms (GCM) 10K type strain sequencing project: providing services to taxonomists for standard genome sequencing and annotation.</title>
        <authorList>
            <consortium name="The Broad Institute Genomics Platform"/>
            <consortium name="The Broad Institute Genome Sequencing Center for Infectious Disease"/>
            <person name="Wu L."/>
            <person name="Ma J."/>
        </authorList>
    </citation>
    <scope>NUCLEOTIDE SEQUENCE [LARGE SCALE GENOMIC DNA]</scope>
    <source>
        <strain evidence="2">JCM 15421</strain>
    </source>
</reference>
<organism evidence="1 2">
    <name type="scientific">Dokdonella soli</name>
    <dbReference type="NCBI Taxonomy" id="529810"/>
    <lineage>
        <taxon>Bacteria</taxon>
        <taxon>Pseudomonadati</taxon>
        <taxon>Pseudomonadota</taxon>
        <taxon>Gammaproteobacteria</taxon>
        <taxon>Lysobacterales</taxon>
        <taxon>Rhodanobacteraceae</taxon>
        <taxon>Dokdonella</taxon>
    </lineage>
</organism>
<dbReference type="InterPro" id="IPR001451">
    <property type="entry name" value="Hexapep"/>
</dbReference>
<protein>
    <submittedName>
        <fullName evidence="1">Gamma carbonic anhydrase family protein</fullName>
    </submittedName>
</protein>
<accession>A0ABP3TMB9</accession>
<dbReference type="EMBL" id="BAAAEU010000006">
    <property type="protein sequence ID" value="GAA0712500.1"/>
    <property type="molecule type" value="Genomic_DNA"/>
</dbReference>
<dbReference type="SUPFAM" id="SSF51161">
    <property type="entry name" value="Trimeric LpxA-like enzymes"/>
    <property type="match status" value="1"/>
</dbReference>
<gene>
    <name evidence="1" type="ORF">GCM10009105_15130</name>
</gene>
<dbReference type="InterPro" id="IPR047324">
    <property type="entry name" value="LbH_gamma_CA-like"/>
</dbReference>
<dbReference type="Proteomes" id="UP001501523">
    <property type="component" value="Unassembled WGS sequence"/>
</dbReference>
<comment type="caution">
    <text evidence="1">The sequence shown here is derived from an EMBL/GenBank/DDBJ whole genome shotgun (WGS) entry which is preliminary data.</text>
</comment>
<dbReference type="CDD" id="cd04645">
    <property type="entry name" value="LbH_gamma_CA_like"/>
    <property type="match status" value="1"/>
</dbReference>